<evidence type="ECO:0000256" key="2">
    <source>
        <dbReference type="ARBA" id="ARBA00022833"/>
    </source>
</evidence>
<evidence type="ECO:0000313" key="4">
    <source>
        <dbReference type="Proteomes" id="UP000515163"/>
    </source>
</evidence>
<name>A0A6P8HBG5_ACTTE</name>
<proteinExistence type="predicted"/>
<dbReference type="SUPFAM" id="SSF53927">
    <property type="entry name" value="Cytidine deaminase-like"/>
    <property type="match status" value="1"/>
</dbReference>
<dbReference type="PROSITE" id="PS00903">
    <property type="entry name" value="CYT_DCMP_DEAMINASES_1"/>
    <property type="match status" value="1"/>
</dbReference>
<dbReference type="InParanoid" id="A0A6P8HBG5"/>
<gene>
    <name evidence="5" type="primary">LOC116287488</name>
</gene>
<dbReference type="Pfam" id="PF00383">
    <property type="entry name" value="dCMP_cyt_deam_1"/>
    <property type="match status" value="1"/>
</dbReference>
<keyword evidence="4" id="KW-1185">Reference proteome</keyword>
<organism evidence="4 5">
    <name type="scientific">Actinia tenebrosa</name>
    <name type="common">Australian red waratah sea anemone</name>
    <dbReference type="NCBI Taxonomy" id="6105"/>
    <lineage>
        <taxon>Eukaryota</taxon>
        <taxon>Metazoa</taxon>
        <taxon>Cnidaria</taxon>
        <taxon>Anthozoa</taxon>
        <taxon>Hexacorallia</taxon>
        <taxon>Actiniaria</taxon>
        <taxon>Actiniidae</taxon>
        <taxon>Actinia</taxon>
    </lineage>
</organism>
<evidence type="ECO:0000259" key="3">
    <source>
        <dbReference type="PROSITE" id="PS51747"/>
    </source>
</evidence>
<dbReference type="OrthoDB" id="408702at2759"/>
<dbReference type="CDD" id="cd01285">
    <property type="entry name" value="nucleoside_deaminase"/>
    <property type="match status" value="1"/>
</dbReference>
<dbReference type="GeneID" id="116287488"/>
<protein>
    <submittedName>
        <fullName evidence="5">Uncharacterized protein LOC116287488 isoform X1</fullName>
    </submittedName>
</protein>
<accession>A0A6P8HBG5</accession>
<sequence>MFKSASQEEKEQFMRKAVEISEEGASSGLGLPFGAVIVKDGKVIAESPNRSLIDYDPTAHAEVSAIRKACKELKTIDLTGCHIYTSCYPCRMCMAAIYWARLEAIFYAVSMEEYSQAANFNIWTKMMTEDEVKPNEERTIYREWVSSYAEAAKKVGEEWLLKKEKAEKA</sequence>
<dbReference type="GO" id="GO:0008270">
    <property type="term" value="F:zinc ion binding"/>
    <property type="evidence" value="ECO:0007669"/>
    <property type="project" value="InterPro"/>
</dbReference>
<dbReference type="AlphaFoldDB" id="A0A6P8HBG5"/>
<dbReference type="Proteomes" id="UP000515163">
    <property type="component" value="Unplaced"/>
</dbReference>
<dbReference type="Gene3D" id="3.40.140.10">
    <property type="entry name" value="Cytidine Deaminase, domain 2"/>
    <property type="match status" value="1"/>
</dbReference>
<feature type="domain" description="CMP/dCMP-type deaminase" evidence="3">
    <location>
        <begin position="8"/>
        <end position="121"/>
    </location>
</feature>
<dbReference type="RefSeq" id="XP_031550027.1">
    <property type="nucleotide sequence ID" value="XM_031694167.1"/>
</dbReference>
<dbReference type="InterPro" id="IPR016193">
    <property type="entry name" value="Cytidine_deaminase-like"/>
</dbReference>
<reference evidence="5" key="1">
    <citation type="submission" date="2025-08" db="UniProtKB">
        <authorList>
            <consortium name="RefSeq"/>
        </authorList>
    </citation>
    <scope>IDENTIFICATION</scope>
    <source>
        <tissue evidence="5">Tentacle</tissue>
    </source>
</reference>
<dbReference type="GO" id="GO:0047974">
    <property type="term" value="F:guanosine deaminase activity"/>
    <property type="evidence" value="ECO:0007669"/>
    <property type="project" value="TreeGrafter"/>
</dbReference>
<dbReference type="PANTHER" id="PTHR11079">
    <property type="entry name" value="CYTOSINE DEAMINASE FAMILY MEMBER"/>
    <property type="match status" value="1"/>
</dbReference>
<evidence type="ECO:0000313" key="5">
    <source>
        <dbReference type="RefSeq" id="XP_031550027.1"/>
    </source>
</evidence>
<dbReference type="KEGG" id="aten:116287488"/>
<keyword evidence="2" id="KW-0862">Zinc</keyword>
<keyword evidence="1" id="KW-0479">Metal-binding</keyword>
<dbReference type="PANTHER" id="PTHR11079:SF161">
    <property type="entry name" value="CMP_DCMP-TYPE DEAMINASE DOMAIN-CONTAINING PROTEIN"/>
    <property type="match status" value="1"/>
</dbReference>
<dbReference type="SMR" id="A0A6P8HBG5"/>
<dbReference type="PROSITE" id="PS51747">
    <property type="entry name" value="CYT_DCMP_DEAMINASES_2"/>
    <property type="match status" value="1"/>
</dbReference>
<evidence type="ECO:0000256" key="1">
    <source>
        <dbReference type="ARBA" id="ARBA00022723"/>
    </source>
</evidence>
<dbReference type="InterPro" id="IPR002125">
    <property type="entry name" value="CMP_dCMP_dom"/>
</dbReference>
<dbReference type="InterPro" id="IPR016192">
    <property type="entry name" value="APOBEC/CMP_deaminase_Zn-bd"/>
</dbReference>
<dbReference type="GO" id="GO:0006152">
    <property type="term" value="P:purine nucleoside catabolic process"/>
    <property type="evidence" value="ECO:0007669"/>
    <property type="project" value="TreeGrafter"/>
</dbReference>